<reference evidence="3" key="1">
    <citation type="journal article" date="2019" name="Int. J. Syst. Evol. Microbiol.">
        <title>The Global Catalogue of Microorganisms (GCM) 10K type strain sequencing project: providing services to taxonomists for standard genome sequencing and annotation.</title>
        <authorList>
            <consortium name="The Broad Institute Genomics Platform"/>
            <consortium name="The Broad Institute Genome Sequencing Center for Infectious Disease"/>
            <person name="Wu L."/>
            <person name="Ma J."/>
        </authorList>
    </citation>
    <scope>NUCLEOTIDE SEQUENCE [LARGE SCALE GENOMIC DNA]</scope>
    <source>
        <strain evidence="3">CCM 7043</strain>
    </source>
</reference>
<dbReference type="InterPro" id="IPR003801">
    <property type="entry name" value="GTP_cyclohydrolase_FolE2/MptA"/>
</dbReference>
<protein>
    <submittedName>
        <fullName evidence="2">GTP cyclohydrolase I FolE2</fullName>
    </submittedName>
</protein>
<evidence type="ECO:0000256" key="1">
    <source>
        <dbReference type="ARBA" id="ARBA00022801"/>
    </source>
</evidence>
<name>A0ABW4EVL5_9PSEU</name>
<dbReference type="PANTHER" id="PTHR36445">
    <property type="entry name" value="GTP CYCLOHYDROLASE MPTA"/>
    <property type="match status" value="1"/>
</dbReference>
<evidence type="ECO:0000313" key="3">
    <source>
        <dbReference type="Proteomes" id="UP001597114"/>
    </source>
</evidence>
<dbReference type="Gene3D" id="3.10.270.10">
    <property type="entry name" value="Urate Oxidase"/>
    <property type="match status" value="1"/>
</dbReference>
<organism evidence="2 3">
    <name type="scientific">Pseudonocardia yunnanensis</name>
    <dbReference type="NCBI Taxonomy" id="58107"/>
    <lineage>
        <taxon>Bacteria</taxon>
        <taxon>Bacillati</taxon>
        <taxon>Actinomycetota</taxon>
        <taxon>Actinomycetes</taxon>
        <taxon>Pseudonocardiales</taxon>
        <taxon>Pseudonocardiaceae</taxon>
        <taxon>Pseudonocardia</taxon>
    </lineage>
</organism>
<dbReference type="PANTHER" id="PTHR36445:SF1">
    <property type="entry name" value="GTP CYCLOHYDROLASE MPTA"/>
    <property type="match status" value="1"/>
</dbReference>
<dbReference type="EMBL" id="JBHUCO010000015">
    <property type="protein sequence ID" value="MFD1518883.1"/>
    <property type="molecule type" value="Genomic_DNA"/>
</dbReference>
<sequence>MSLPDIQSGSDFRGIDLDHVGISNLRYPVTFSDGELTQSGVADIEMTVGLPAAHRGTHMSRMVEITHEHLQDLDPRTIGTILKVASTRLDVPTVALQVAMPISAEVQSPVSGATSWQAHDLVVRATLRHSQISVETAIASEVTSVCPCSKAISDYGAHNQRSRITLTTIGEGDWPYPISATESIELIRASGSCPVLPLVKRPDERAVTMRAHDKPMFVEDMARDLSTVIRKRHVSHRIEIRNFESIHSHDAVARLTWRNPASASARHNSS</sequence>
<accession>A0ABW4EVL5</accession>
<keyword evidence="1" id="KW-0378">Hydrolase</keyword>
<dbReference type="Pfam" id="PF02649">
    <property type="entry name" value="GCHY-1"/>
    <property type="match status" value="1"/>
</dbReference>
<keyword evidence="3" id="KW-1185">Reference proteome</keyword>
<evidence type="ECO:0000313" key="2">
    <source>
        <dbReference type="EMBL" id="MFD1518883.1"/>
    </source>
</evidence>
<gene>
    <name evidence="2" type="ORF">ACFSJD_15410</name>
</gene>
<dbReference type="RefSeq" id="WP_344718151.1">
    <property type="nucleotide sequence ID" value="NZ_BAAAUS010000001.1"/>
</dbReference>
<comment type="caution">
    <text evidence="2">The sequence shown here is derived from an EMBL/GenBank/DDBJ whole genome shotgun (WGS) entry which is preliminary data.</text>
</comment>
<dbReference type="Proteomes" id="UP001597114">
    <property type="component" value="Unassembled WGS sequence"/>
</dbReference>
<proteinExistence type="predicted"/>